<gene>
    <name evidence="11" type="ORF">NUU61_009158</name>
</gene>
<sequence>MRARCRREAIVALDAASADADVRTYSHQYSNIPQAGMQFNTSSTSIFSSRRTDEMSLDTNSSSGSRTSSTKHGRAQYKIIEHAEDLDRYCPGGYHPIQIGDDLDDGQYRLVDKLGYGGYSTLWLARDLRRARYVAVKAITADASAYTPELV</sequence>
<comment type="catalytic activity">
    <reaction evidence="7">
        <text>L-threonyl-[protein] + ATP = O-phospho-L-threonyl-[protein] + ADP + H(+)</text>
        <dbReference type="Rhea" id="RHEA:46608"/>
        <dbReference type="Rhea" id="RHEA-COMP:11060"/>
        <dbReference type="Rhea" id="RHEA-COMP:11605"/>
        <dbReference type="ChEBI" id="CHEBI:15378"/>
        <dbReference type="ChEBI" id="CHEBI:30013"/>
        <dbReference type="ChEBI" id="CHEBI:30616"/>
        <dbReference type="ChEBI" id="CHEBI:61977"/>
        <dbReference type="ChEBI" id="CHEBI:456216"/>
        <dbReference type="EC" id="2.7.11.1"/>
    </reaction>
</comment>
<evidence type="ECO:0000256" key="3">
    <source>
        <dbReference type="ARBA" id="ARBA00022679"/>
    </source>
</evidence>
<name>A0A9W9EMT3_9EURO</name>
<evidence type="ECO:0000256" key="2">
    <source>
        <dbReference type="ARBA" id="ARBA00022527"/>
    </source>
</evidence>
<keyword evidence="3" id="KW-0808">Transferase</keyword>
<dbReference type="GeneID" id="81398852"/>
<comment type="caution">
    <text evidence="11">The sequence shown here is derived from an EMBL/GenBank/DDBJ whole genome shotgun (WGS) entry which is preliminary data.</text>
</comment>
<dbReference type="EMBL" id="JAPMSZ010000011">
    <property type="protein sequence ID" value="KAJ5084579.1"/>
    <property type="molecule type" value="Genomic_DNA"/>
</dbReference>
<feature type="binding site" evidence="9">
    <location>
        <position position="137"/>
    </location>
    <ligand>
        <name>ATP</name>
        <dbReference type="ChEBI" id="CHEBI:30616"/>
    </ligand>
</feature>
<accession>A0A9W9EMT3</accession>
<dbReference type="GO" id="GO:0005524">
    <property type="term" value="F:ATP binding"/>
    <property type="evidence" value="ECO:0007669"/>
    <property type="project" value="UniProtKB-UniRule"/>
</dbReference>
<keyword evidence="5 11" id="KW-0418">Kinase</keyword>
<dbReference type="PROSITE" id="PS00107">
    <property type="entry name" value="PROTEIN_KINASE_ATP"/>
    <property type="match status" value="1"/>
</dbReference>
<evidence type="ECO:0000256" key="1">
    <source>
        <dbReference type="ARBA" id="ARBA00012513"/>
    </source>
</evidence>
<dbReference type="InterPro" id="IPR017441">
    <property type="entry name" value="Protein_kinase_ATP_BS"/>
</dbReference>
<comment type="catalytic activity">
    <reaction evidence="8">
        <text>L-seryl-[protein] + ATP = O-phospho-L-seryl-[protein] + ADP + H(+)</text>
        <dbReference type="Rhea" id="RHEA:17989"/>
        <dbReference type="Rhea" id="RHEA-COMP:9863"/>
        <dbReference type="Rhea" id="RHEA-COMP:11604"/>
        <dbReference type="ChEBI" id="CHEBI:15378"/>
        <dbReference type="ChEBI" id="CHEBI:29999"/>
        <dbReference type="ChEBI" id="CHEBI:30616"/>
        <dbReference type="ChEBI" id="CHEBI:83421"/>
        <dbReference type="ChEBI" id="CHEBI:456216"/>
        <dbReference type="EC" id="2.7.11.1"/>
    </reaction>
</comment>
<proteinExistence type="predicted"/>
<evidence type="ECO:0000313" key="11">
    <source>
        <dbReference type="EMBL" id="KAJ5084579.1"/>
    </source>
</evidence>
<dbReference type="GO" id="GO:0005737">
    <property type="term" value="C:cytoplasm"/>
    <property type="evidence" value="ECO:0007669"/>
    <property type="project" value="TreeGrafter"/>
</dbReference>
<dbReference type="OrthoDB" id="4367430at2759"/>
<evidence type="ECO:0000313" key="12">
    <source>
        <dbReference type="Proteomes" id="UP001141434"/>
    </source>
</evidence>
<dbReference type="InterPro" id="IPR011009">
    <property type="entry name" value="Kinase-like_dom_sf"/>
</dbReference>
<dbReference type="PANTHER" id="PTHR47634:SF9">
    <property type="entry name" value="PROTEIN KINASE DOMAIN-CONTAINING PROTEIN-RELATED"/>
    <property type="match status" value="1"/>
</dbReference>
<evidence type="ECO:0000256" key="7">
    <source>
        <dbReference type="ARBA" id="ARBA00047899"/>
    </source>
</evidence>
<evidence type="ECO:0000256" key="10">
    <source>
        <dbReference type="SAM" id="MobiDB-lite"/>
    </source>
</evidence>
<evidence type="ECO:0000256" key="5">
    <source>
        <dbReference type="ARBA" id="ARBA00022777"/>
    </source>
</evidence>
<dbReference type="AlphaFoldDB" id="A0A9W9EMT3"/>
<dbReference type="InterPro" id="IPR051334">
    <property type="entry name" value="SRPK"/>
</dbReference>
<keyword evidence="4 9" id="KW-0547">Nucleotide-binding</keyword>
<dbReference type="PANTHER" id="PTHR47634">
    <property type="entry name" value="PROTEIN KINASE DOMAIN-CONTAINING PROTEIN-RELATED"/>
    <property type="match status" value="1"/>
</dbReference>
<protein>
    <recommendedName>
        <fullName evidence="1">non-specific serine/threonine protein kinase</fullName>
        <ecNumber evidence="1">2.7.11.1</ecNumber>
    </recommendedName>
</protein>
<reference evidence="11" key="2">
    <citation type="journal article" date="2023" name="IMA Fungus">
        <title>Comparative genomic study of the Penicillium genus elucidates a diverse pangenome and 15 lateral gene transfer events.</title>
        <authorList>
            <person name="Petersen C."/>
            <person name="Sorensen T."/>
            <person name="Nielsen M.R."/>
            <person name="Sondergaard T.E."/>
            <person name="Sorensen J.L."/>
            <person name="Fitzpatrick D.A."/>
            <person name="Frisvad J.C."/>
            <person name="Nielsen K.L."/>
        </authorList>
    </citation>
    <scope>NUCLEOTIDE SEQUENCE</scope>
    <source>
        <strain evidence="11">IBT 34128</strain>
    </source>
</reference>
<feature type="region of interest" description="Disordered" evidence="10">
    <location>
        <begin position="50"/>
        <end position="74"/>
    </location>
</feature>
<dbReference type="GO" id="GO:0005634">
    <property type="term" value="C:nucleus"/>
    <property type="evidence" value="ECO:0007669"/>
    <property type="project" value="TreeGrafter"/>
</dbReference>
<keyword evidence="2" id="KW-0723">Serine/threonine-protein kinase</keyword>
<organism evidence="11 12">
    <name type="scientific">Penicillium alfredii</name>
    <dbReference type="NCBI Taxonomy" id="1506179"/>
    <lineage>
        <taxon>Eukaryota</taxon>
        <taxon>Fungi</taxon>
        <taxon>Dikarya</taxon>
        <taxon>Ascomycota</taxon>
        <taxon>Pezizomycotina</taxon>
        <taxon>Eurotiomycetes</taxon>
        <taxon>Eurotiomycetidae</taxon>
        <taxon>Eurotiales</taxon>
        <taxon>Aspergillaceae</taxon>
        <taxon>Penicillium</taxon>
    </lineage>
</organism>
<keyword evidence="12" id="KW-1185">Reference proteome</keyword>
<evidence type="ECO:0000256" key="4">
    <source>
        <dbReference type="ARBA" id="ARBA00022741"/>
    </source>
</evidence>
<dbReference type="Proteomes" id="UP001141434">
    <property type="component" value="Unassembled WGS sequence"/>
</dbReference>
<feature type="compositionally biased region" description="Low complexity" evidence="10">
    <location>
        <begin position="57"/>
        <end position="68"/>
    </location>
</feature>
<dbReference type="RefSeq" id="XP_056507976.1">
    <property type="nucleotide sequence ID" value="XM_056659683.1"/>
</dbReference>
<keyword evidence="6 9" id="KW-0067">ATP-binding</keyword>
<dbReference type="GO" id="GO:0050684">
    <property type="term" value="P:regulation of mRNA processing"/>
    <property type="evidence" value="ECO:0007669"/>
    <property type="project" value="TreeGrafter"/>
</dbReference>
<evidence type="ECO:0000256" key="6">
    <source>
        <dbReference type="ARBA" id="ARBA00022840"/>
    </source>
</evidence>
<evidence type="ECO:0000256" key="8">
    <source>
        <dbReference type="ARBA" id="ARBA00048679"/>
    </source>
</evidence>
<dbReference type="GO" id="GO:0000245">
    <property type="term" value="P:spliceosomal complex assembly"/>
    <property type="evidence" value="ECO:0007669"/>
    <property type="project" value="TreeGrafter"/>
</dbReference>
<dbReference type="EC" id="2.7.11.1" evidence="1"/>
<evidence type="ECO:0000256" key="9">
    <source>
        <dbReference type="PROSITE-ProRule" id="PRU10141"/>
    </source>
</evidence>
<dbReference type="Gene3D" id="3.30.200.20">
    <property type="entry name" value="Phosphorylase Kinase, domain 1"/>
    <property type="match status" value="1"/>
</dbReference>
<reference evidence="11" key="1">
    <citation type="submission" date="2022-11" db="EMBL/GenBank/DDBJ databases">
        <authorList>
            <person name="Petersen C."/>
        </authorList>
    </citation>
    <scope>NUCLEOTIDE SEQUENCE</scope>
    <source>
        <strain evidence="11">IBT 34128</strain>
    </source>
</reference>
<dbReference type="SUPFAM" id="SSF56112">
    <property type="entry name" value="Protein kinase-like (PK-like)"/>
    <property type="match status" value="1"/>
</dbReference>
<dbReference type="GO" id="GO:0004674">
    <property type="term" value="F:protein serine/threonine kinase activity"/>
    <property type="evidence" value="ECO:0007669"/>
    <property type="project" value="UniProtKB-KW"/>
</dbReference>